<dbReference type="EMBL" id="JYDP01002104">
    <property type="protein sequence ID" value="KRY97365.1"/>
    <property type="molecule type" value="Genomic_DNA"/>
</dbReference>
<dbReference type="Gene3D" id="2.40.70.10">
    <property type="entry name" value="Acid Proteases"/>
    <property type="match status" value="1"/>
</dbReference>
<dbReference type="InterPro" id="IPR021109">
    <property type="entry name" value="Peptidase_aspartic_dom_sf"/>
</dbReference>
<gene>
    <name evidence="1" type="ORF">T11_2335</name>
</gene>
<evidence type="ECO:0000313" key="2">
    <source>
        <dbReference type="Proteomes" id="UP000055024"/>
    </source>
</evidence>
<feature type="non-terminal residue" evidence="1">
    <location>
        <position position="1"/>
    </location>
</feature>
<protein>
    <submittedName>
        <fullName evidence="1">Uncharacterized protein</fullName>
    </submittedName>
</protein>
<comment type="caution">
    <text evidence="1">The sequence shown here is derived from an EMBL/GenBank/DDBJ whole genome shotgun (WGS) entry which is preliminary data.</text>
</comment>
<dbReference type="Proteomes" id="UP000055024">
    <property type="component" value="Unassembled WGS sequence"/>
</dbReference>
<name>A0A0V1GGP9_9BILA</name>
<sequence>LDVLGTCRLPIRFVAQSFAHTLFVARNLAFPGLLGADFLLSNGCVINLDDNVLRIGSTEVHLERPSQICTANTPTKPCRAVLRDTVLVPGRSEILVYACCPAILERTECVFSPSLLLPDRPAVVAANSVGTVTTDSRIVVRLLNPDPAPVTLYAGSTV</sequence>
<organism evidence="1 2">
    <name type="scientific">Trichinella zimbabwensis</name>
    <dbReference type="NCBI Taxonomy" id="268475"/>
    <lineage>
        <taxon>Eukaryota</taxon>
        <taxon>Metazoa</taxon>
        <taxon>Ecdysozoa</taxon>
        <taxon>Nematoda</taxon>
        <taxon>Enoplea</taxon>
        <taxon>Dorylaimia</taxon>
        <taxon>Trichinellida</taxon>
        <taxon>Trichinellidae</taxon>
        <taxon>Trichinella</taxon>
    </lineage>
</organism>
<accession>A0A0V1GGP9</accession>
<keyword evidence="2" id="KW-1185">Reference proteome</keyword>
<dbReference type="OrthoDB" id="154058at2759"/>
<evidence type="ECO:0000313" key="1">
    <source>
        <dbReference type="EMBL" id="KRY97365.1"/>
    </source>
</evidence>
<dbReference type="AlphaFoldDB" id="A0A0V1GGP9"/>
<proteinExistence type="predicted"/>
<reference evidence="1 2" key="1">
    <citation type="submission" date="2015-01" db="EMBL/GenBank/DDBJ databases">
        <title>Evolution of Trichinella species and genotypes.</title>
        <authorList>
            <person name="Korhonen P.K."/>
            <person name="Edoardo P."/>
            <person name="Giuseppe L.R."/>
            <person name="Gasser R.B."/>
        </authorList>
    </citation>
    <scope>NUCLEOTIDE SEQUENCE [LARGE SCALE GENOMIC DNA]</scope>
    <source>
        <strain evidence="1">ISS1029</strain>
    </source>
</reference>
<feature type="non-terminal residue" evidence="1">
    <location>
        <position position="158"/>
    </location>
</feature>